<evidence type="ECO:0000259" key="10">
    <source>
        <dbReference type="Pfam" id="PF08501"/>
    </source>
</evidence>
<sequence>MPRGCKICYRGNDRVEASYLESITIERVIFIQVYGILGNPLEHSLSPLLQNETYKENNIQASFQKFEVEDDGLKNFMMQLKSSREGGLIVTIPYKEKVLPYIDELDLTAKNTGVVNIIQAVNGKLIGYNFDGQAWLAGLLQEFSLSNLNGLKILLIGFGGVAKSIYFELLQFEDVEIDITNRTVNKVKNTIDMPNVRVLSYEEAEQQTVKYDIIIQTTPIGMWPHTDAMPLNIVQLKENAIVSDVIYNPQYTAFLKQAKNLGARIQNGMTMLVMQNHKAIKMWFQKDVNYKQMENLTRK</sequence>
<dbReference type="HAMAP" id="MF_00222">
    <property type="entry name" value="Shikimate_DH_AroE"/>
    <property type="match status" value="1"/>
</dbReference>
<dbReference type="InterPro" id="IPR046346">
    <property type="entry name" value="Aminoacid_DH-like_N_sf"/>
</dbReference>
<evidence type="ECO:0000313" key="11">
    <source>
        <dbReference type="EMBL" id="QGG53730.1"/>
    </source>
</evidence>
<evidence type="ECO:0000313" key="12">
    <source>
        <dbReference type="Proteomes" id="UP000373269"/>
    </source>
</evidence>
<dbReference type="EMBL" id="CP045835">
    <property type="protein sequence ID" value="QGG53730.1"/>
    <property type="molecule type" value="Genomic_DNA"/>
</dbReference>
<dbReference type="PANTHER" id="PTHR21089">
    <property type="entry name" value="SHIKIMATE DEHYDROGENASE"/>
    <property type="match status" value="1"/>
</dbReference>
<comment type="function">
    <text evidence="8">Involved in the biosynthesis of the chorismate, which leads to the biosynthesis of aromatic amino acids. Catalyzes the reversible NADPH linked reduction of 3-dehydroshikimate (DHSA) to yield shikimate (SA).</text>
</comment>
<dbReference type="GO" id="GO:0004764">
    <property type="term" value="F:shikimate 3-dehydrogenase (NADP+) activity"/>
    <property type="evidence" value="ECO:0007669"/>
    <property type="project" value="UniProtKB-EC"/>
</dbReference>
<dbReference type="PANTHER" id="PTHR21089:SF1">
    <property type="entry name" value="BIFUNCTIONAL 3-DEHYDROQUINATE DEHYDRATASE_SHIKIMATE DEHYDROGENASE, CHLOROPLASTIC"/>
    <property type="match status" value="1"/>
</dbReference>
<comment type="similarity">
    <text evidence="8">Belongs to the shikimate dehydrogenase family.</text>
</comment>
<reference evidence="11 12" key="1">
    <citation type="submission" date="2019-11" db="EMBL/GenBank/DDBJ databases">
        <title>Whole Genome Sequencing and Comparative Genomic Analyses of Lysinibacillus pakistanensis LZH-9, a Halotolerant Strain with Excellent COD Removal Capability.</title>
        <authorList>
            <person name="Zhou H."/>
        </authorList>
    </citation>
    <scope>NUCLEOTIDE SEQUENCE [LARGE SCALE GENOMIC DNA]</scope>
    <source>
        <strain evidence="11 12">LZH-9</strain>
    </source>
</reference>
<keyword evidence="3 8" id="KW-0028">Amino-acid biosynthesis</keyword>
<feature type="binding site" evidence="8">
    <location>
        <position position="131"/>
    </location>
    <ligand>
        <name>shikimate</name>
        <dbReference type="ChEBI" id="CHEBI:36208"/>
    </ligand>
</feature>
<organism evidence="11 12">
    <name type="scientific">Lysinibacillus pakistanensis</name>
    <dbReference type="NCBI Taxonomy" id="759811"/>
    <lineage>
        <taxon>Bacteria</taxon>
        <taxon>Bacillati</taxon>
        <taxon>Bacillota</taxon>
        <taxon>Bacilli</taxon>
        <taxon>Bacillales</taxon>
        <taxon>Bacillaceae</taxon>
        <taxon>Lysinibacillus</taxon>
    </lineage>
</organism>
<comment type="catalytic activity">
    <reaction evidence="7 8">
        <text>shikimate + NADP(+) = 3-dehydroshikimate + NADPH + H(+)</text>
        <dbReference type="Rhea" id="RHEA:17737"/>
        <dbReference type="ChEBI" id="CHEBI:15378"/>
        <dbReference type="ChEBI" id="CHEBI:16630"/>
        <dbReference type="ChEBI" id="CHEBI:36208"/>
        <dbReference type="ChEBI" id="CHEBI:57783"/>
        <dbReference type="ChEBI" id="CHEBI:58349"/>
        <dbReference type="EC" id="1.1.1.25"/>
    </reaction>
</comment>
<evidence type="ECO:0000256" key="1">
    <source>
        <dbReference type="ARBA" id="ARBA00004871"/>
    </source>
</evidence>
<evidence type="ECO:0000256" key="3">
    <source>
        <dbReference type="ARBA" id="ARBA00022605"/>
    </source>
</evidence>
<dbReference type="InterPro" id="IPR006151">
    <property type="entry name" value="Shikm_DH/Glu-tRNA_Rdtase"/>
</dbReference>
<dbReference type="CDD" id="cd01065">
    <property type="entry name" value="NAD_bind_Shikimate_DH"/>
    <property type="match status" value="1"/>
</dbReference>
<dbReference type="SUPFAM" id="SSF51735">
    <property type="entry name" value="NAD(P)-binding Rossmann-fold domains"/>
    <property type="match status" value="1"/>
</dbReference>
<gene>
    <name evidence="8 11" type="primary">aroE</name>
    <name evidence="11" type="ORF">GDS87_23965</name>
</gene>
<accession>A0ABX6DFX3</accession>
<keyword evidence="4 8" id="KW-0521">NADP</keyword>
<dbReference type="SUPFAM" id="SSF53223">
    <property type="entry name" value="Aminoacid dehydrogenase-like, N-terminal domain"/>
    <property type="match status" value="1"/>
</dbReference>
<keyword evidence="5 8" id="KW-0560">Oxidoreductase</keyword>
<evidence type="ECO:0000256" key="2">
    <source>
        <dbReference type="ARBA" id="ARBA00012962"/>
    </source>
</evidence>
<evidence type="ECO:0000256" key="4">
    <source>
        <dbReference type="ARBA" id="ARBA00022857"/>
    </source>
</evidence>
<dbReference type="InterPro" id="IPR013708">
    <property type="entry name" value="Shikimate_DH-bd_N"/>
</dbReference>
<feature type="binding site" evidence="8">
    <location>
        <position position="245"/>
    </location>
    <ligand>
        <name>NADP(+)</name>
        <dbReference type="ChEBI" id="CHEBI:58349"/>
    </ligand>
</feature>
<feature type="domain" description="Shikimate dehydrogenase substrate binding N-terminal" evidence="10">
    <location>
        <begin position="36"/>
        <end position="118"/>
    </location>
</feature>
<evidence type="ECO:0000259" key="9">
    <source>
        <dbReference type="Pfam" id="PF01488"/>
    </source>
</evidence>
<feature type="binding site" evidence="8">
    <location>
        <position position="116"/>
    </location>
    <ligand>
        <name>shikimate</name>
        <dbReference type="ChEBI" id="CHEBI:36208"/>
    </ligand>
</feature>
<feature type="binding site" evidence="8">
    <location>
        <position position="91"/>
    </location>
    <ligand>
        <name>shikimate</name>
        <dbReference type="ChEBI" id="CHEBI:36208"/>
    </ligand>
</feature>
<protein>
    <recommendedName>
        <fullName evidence="2 8">Shikimate dehydrogenase (NADP(+))</fullName>
        <shortName evidence="8">SDH</shortName>
        <ecNumber evidence="2 8">1.1.1.25</ecNumber>
    </recommendedName>
</protein>
<keyword evidence="12" id="KW-1185">Reference proteome</keyword>
<feature type="binding site" evidence="8">
    <location>
        <position position="268"/>
    </location>
    <ligand>
        <name>NADP(+)</name>
        <dbReference type="ChEBI" id="CHEBI:58349"/>
    </ligand>
</feature>
<feature type="active site" description="Proton acceptor" evidence="8">
    <location>
        <position position="95"/>
    </location>
</feature>
<name>A0ABX6DFX3_9BACI</name>
<evidence type="ECO:0000256" key="5">
    <source>
        <dbReference type="ARBA" id="ARBA00023002"/>
    </source>
</evidence>
<dbReference type="NCBIfam" id="TIGR00507">
    <property type="entry name" value="aroE"/>
    <property type="match status" value="1"/>
</dbReference>
<dbReference type="EC" id="1.1.1.25" evidence="2 8"/>
<comment type="subunit">
    <text evidence="8">Homodimer.</text>
</comment>
<evidence type="ECO:0000256" key="7">
    <source>
        <dbReference type="ARBA" id="ARBA00049442"/>
    </source>
</evidence>
<dbReference type="Gene3D" id="3.40.50.720">
    <property type="entry name" value="NAD(P)-binding Rossmann-like Domain"/>
    <property type="match status" value="1"/>
</dbReference>
<feature type="binding site" evidence="8">
    <location>
        <begin position="181"/>
        <end position="186"/>
    </location>
    <ligand>
        <name>NADP(+)</name>
        <dbReference type="ChEBI" id="CHEBI:58349"/>
    </ligand>
</feature>
<feature type="binding site" evidence="8">
    <location>
        <position position="275"/>
    </location>
    <ligand>
        <name>shikimate</name>
        <dbReference type="ChEBI" id="CHEBI:36208"/>
    </ligand>
</feature>
<feature type="binding site" evidence="8">
    <location>
        <position position="247"/>
    </location>
    <ligand>
        <name>shikimate</name>
        <dbReference type="ChEBI" id="CHEBI:36208"/>
    </ligand>
</feature>
<proteinExistence type="inferred from homology"/>
<dbReference type="Pfam" id="PF08501">
    <property type="entry name" value="Shikimate_dh_N"/>
    <property type="match status" value="1"/>
</dbReference>
<dbReference type="Gene3D" id="3.40.50.10860">
    <property type="entry name" value="Leucine Dehydrogenase, chain A, domain 1"/>
    <property type="match status" value="1"/>
</dbReference>
<evidence type="ECO:0000256" key="8">
    <source>
        <dbReference type="HAMAP-Rule" id="MF_00222"/>
    </source>
</evidence>
<dbReference type="InterPro" id="IPR011342">
    <property type="entry name" value="Shikimate_DH"/>
</dbReference>
<dbReference type="InterPro" id="IPR036291">
    <property type="entry name" value="NAD(P)-bd_dom_sf"/>
</dbReference>
<dbReference type="Pfam" id="PF01488">
    <property type="entry name" value="Shikimate_DH"/>
    <property type="match status" value="1"/>
</dbReference>
<feature type="domain" description="Quinate/shikimate 5-dehydrogenase/glutamyl-tRNA reductase" evidence="9">
    <location>
        <begin position="144"/>
        <end position="218"/>
    </location>
</feature>
<dbReference type="InterPro" id="IPR022893">
    <property type="entry name" value="Shikimate_DH_fam"/>
</dbReference>
<feature type="binding site" evidence="8">
    <location>
        <begin position="44"/>
        <end position="46"/>
    </location>
    <ligand>
        <name>shikimate</name>
        <dbReference type="ChEBI" id="CHEBI:36208"/>
    </ligand>
</feature>
<keyword evidence="6 8" id="KW-0057">Aromatic amino acid biosynthesis</keyword>
<comment type="pathway">
    <text evidence="1 8">Metabolic intermediate biosynthesis; chorismate biosynthesis; chorismate from D-erythrose 4-phosphate and phosphoenolpyruvate: step 4/7.</text>
</comment>
<dbReference type="Proteomes" id="UP000373269">
    <property type="component" value="Chromosome"/>
</dbReference>
<evidence type="ECO:0000256" key="6">
    <source>
        <dbReference type="ARBA" id="ARBA00023141"/>
    </source>
</evidence>
<comment type="caution">
    <text evidence="8">Lacks conserved residue(s) required for the propagation of feature annotation.</text>
</comment>